<gene>
    <name evidence="2" type="ORF">BSAL_70085</name>
</gene>
<name>A0A0S4IRP4_BODSA</name>
<reference evidence="3" key="1">
    <citation type="submission" date="2015-09" db="EMBL/GenBank/DDBJ databases">
        <authorList>
            <consortium name="Pathogen Informatics"/>
        </authorList>
    </citation>
    <scope>NUCLEOTIDE SEQUENCE [LARGE SCALE GENOMIC DNA]</scope>
    <source>
        <strain evidence="3">Lake Konstanz</strain>
    </source>
</reference>
<keyword evidence="3" id="KW-1185">Reference proteome</keyword>
<sequence>MRRLKLEKKQHESRAWNDAVVDVGDVNVNRFPVDEESTAMMSPMKKPMNSRELLRKTSQNQQALRSTSVMEVPAHQRHASVGALLATTRRRSASPLGQDMGAALMRSPQQPQSPALPQMNKDTSRSPLAGDVALASLDPALREHLSQLVELVCITKTSSGSERAKPKKI</sequence>
<protein>
    <submittedName>
        <fullName evidence="2">Uncharacterized protein</fullName>
    </submittedName>
</protein>
<proteinExistence type="predicted"/>
<dbReference type="AlphaFoldDB" id="A0A0S4IRP4"/>
<feature type="compositionally biased region" description="Low complexity" evidence="1">
    <location>
        <begin position="107"/>
        <end position="118"/>
    </location>
</feature>
<evidence type="ECO:0000313" key="2">
    <source>
        <dbReference type="EMBL" id="CUG03268.1"/>
    </source>
</evidence>
<evidence type="ECO:0000256" key="1">
    <source>
        <dbReference type="SAM" id="MobiDB-lite"/>
    </source>
</evidence>
<dbReference type="Proteomes" id="UP000051952">
    <property type="component" value="Unassembled WGS sequence"/>
</dbReference>
<dbReference type="VEuPathDB" id="TriTrypDB:BSAL_70085"/>
<feature type="region of interest" description="Disordered" evidence="1">
    <location>
        <begin position="81"/>
        <end position="126"/>
    </location>
</feature>
<accession>A0A0S4IRP4</accession>
<evidence type="ECO:0000313" key="3">
    <source>
        <dbReference type="Proteomes" id="UP000051952"/>
    </source>
</evidence>
<dbReference type="EMBL" id="CYKH01000507">
    <property type="protein sequence ID" value="CUG03268.1"/>
    <property type="molecule type" value="Genomic_DNA"/>
</dbReference>
<organism evidence="2 3">
    <name type="scientific">Bodo saltans</name>
    <name type="common">Flagellated protozoan</name>
    <dbReference type="NCBI Taxonomy" id="75058"/>
    <lineage>
        <taxon>Eukaryota</taxon>
        <taxon>Discoba</taxon>
        <taxon>Euglenozoa</taxon>
        <taxon>Kinetoplastea</taxon>
        <taxon>Metakinetoplastina</taxon>
        <taxon>Eubodonida</taxon>
        <taxon>Bodonidae</taxon>
        <taxon>Bodo</taxon>
    </lineage>
</organism>